<dbReference type="PANTHER" id="PTHR43280">
    <property type="entry name" value="ARAC-FAMILY TRANSCRIPTIONAL REGULATOR"/>
    <property type="match status" value="1"/>
</dbReference>
<dbReference type="SUPFAM" id="SSF46689">
    <property type="entry name" value="Homeodomain-like"/>
    <property type="match status" value="1"/>
</dbReference>
<dbReference type="SMART" id="SM00342">
    <property type="entry name" value="HTH_ARAC"/>
    <property type="match status" value="1"/>
</dbReference>
<accession>A0ABP8NHA6</accession>
<dbReference type="Pfam" id="PF12833">
    <property type="entry name" value="HTH_18"/>
    <property type="match status" value="1"/>
</dbReference>
<proteinExistence type="predicted"/>
<dbReference type="PANTHER" id="PTHR43280:SF32">
    <property type="entry name" value="TRANSCRIPTIONAL REGULATORY PROTEIN"/>
    <property type="match status" value="1"/>
</dbReference>
<evidence type="ECO:0000256" key="3">
    <source>
        <dbReference type="ARBA" id="ARBA00023163"/>
    </source>
</evidence>
<dbReference type="Gene3D" id="1.10.10.60">
    <property type="entry name" value="Homeodomain-like"/>
    <property type="match status" value="1"/>
</dbReference>
<dbReference type="InterPro" id="IPR018060">
    <property type="entry name" value="HTH_AraC"/>
</dbReference>
<feature type="domain" description="HTH araC/xylS-type" evidence="4">
    <location>
        <begin position="209"/>
        <end position="307"/>
    </location>
</feature>
<dbReference type="EMBL" id="BAABHD010000082">
    <property type="protein sequence ID" value="GAA4467019.1"/>
    <property type="molecule type" value="Genomic_DNA"/>
</dbReference>
<dbReference type="InterPro" id="IPR009057">
    <property type="entry name" value="Homeodomain-like_sf"/>
</dbReference>
<organism evidence="5 6">
    <name type="scientific">Nibrella saemangeumensis</name>
    <dbReference type="NCBI Taxonomy" id="1084526"/>
    <lineage>
        <taxon>Bacteria</taxon>
        <taxon>Pseudomonadati</taxon>
        <taxon>Bacteroidota</taxon>
        <taxon>Cytophagia</taxon>
        <taxon>Cytophagales</taxon>
        <taxon>Spirosomataceae</taxon>
        <taxon>Nibrella</taxon>
    </lineage>
</organism>
<keyword evidence="2" id="KW-0238">DNA-binding</keyword>
<evidence type="ECO:0000313" key="5">
    <source>
        <dbReference type="EMBL" id="GAA4467019.1"/>
    </source>
</evidence>
<sequence length="309" mass="35519">MPVTTSLKQDTKKIAPLSPRELNVHHFGGEGQMPMADFHHLFHINRIEDVSKKIRFPLQPHRKTVYDFLFLTEGHTIRSKGLHQYEFSGNTFFFLPALQISTHEYLSPDAKGFFCHFDGMIFNKLFPNTPFYEEFSFWHFSGDPLVQISDSLQQPVLNILNRLLTEYEPTQSLNTNLITAYLLTLFTELSLVRKARGPMAQNAAVRVTEKYKNLLSQHIYQTHKVTEYASMLAVTPDHLNKCVKATIGKTSQELLADMIVLEAKVLLRQTPLSISEIAFKFSETNPSDFTRFFKAKTGLTPKEFRQQAD</sequence>
<protein>
    <recommendedName>
        <fullName evidence="4">HTH araC/xylS-type domain-containing protein</fullName>
    </recommendedName>
</protein>
<keyword evidence="3" id="KW-0804">Transcription</keyword>
<keyword evidence="1" id="KW-0805">Transcription regulation</keyword>
<name>A0ABP8NHA6_9BACT</name>
<evidence type="ECO:0000313" key="6">
    <source>
        <dbReference type="Proteomes" id="UP001501175"/>
    </source>
</evidence>
<evidence type="ECO:0000256" key="1">
    <source>
        <dbReference type="ARBA" id="ARBA00023015"/>
    </source>
</evidence>
<evidence type="ECO:0000259" key="4">
    <source>
        <dbReference type="PROSITE" id="PS01124"/>
    </source>
</evidence>
<keyword evidence="6" id="KW-1185">Reference proteome</keyword>
<comment type="caution">
    <text evidence="5">The sequence shown here is derived from an EMBL/GenBank/DDBJ whole genome shotgun (WGS) entry which is preliminary data.</text>
</comment>
<dbReference type="Proteomes" id="UP001501175">
    <property type="component" value="Unassembled WGS sequence"/>
</dbReference>
<dbReference type="PROSITE" id="PS01124">
    <property type="entry name" value="HTH_ARAC_FAMILY_2"/>
    <property type="match status" value="1"/>
</dbReference>
<gene>
    <name evidence="5" type="ORF">GCM10023189_49950</name>
</gene>
<reference evidence="6" key="1">
    <citation type="journal article" date="2019" name="Int. J. Syst. Evol. Microbiol.">
        <title>The Global Catalogue of Microorganisms (GCM) 10K type strain sequencing project: providing services to taxonomists for standard genome sequencing and annotation.</title>
        <authorList>
            <consortium name="The Broad Institute Genomics Platform"/>
            <consortium name="The Broad Institute Genome Sequencing Center for Infectious Disease"/>
            <person name="Wu L."/>
            <person name="Ma J."/>
        </authorList>
    </citation>
    <scope>NUCLEOTIDE SEQUENCE [LARGE SCALE GENOMIC DNA]</scope>
    <source>
        <strain evidence="6">JCM 17927</strain>
    </source>
</reference>
<evidence type="ECO:0000256" key="2">
    <source>
        <dbReference type="ARBA" id="ARBA00023125"/>
    </source>
</evidence>